<dbReference type="PANTHER" id="PTHR11063">
    <property type="entry name" value="GLUTAMATE SEMIALDEHYDE DEHYDROGENASE"/>
    <property type="match status" value="1"/>
</dbReference>
<dbReference type="EMBL" id="DXEW01000029">
    <property type="protein sequence ID" value="HIX50766.1"/>
    <property type="molecule type" value="Genomic_DNA"/>
</dbReference>
<reference evidence="9" key="1">
    <citation type="journal article" date="2021" name="PeerJ">
        <title>Extensive microbial diversity within the chicken gut microbiome revealed by metagenomics and culture.</title>
        <authorList>
            <person name="Gilroy R."/>
            <person name="Ravi A."/>
            <person name="Getino M."/>
            <person name="Pursley I."/>
            <person name="Horton D.L."/>
            <person name="Alikhan N.F."/>
            <person name="Baker D."/>
            <person name="Gharbi K."/>
            <person name="Hall N."/>
            <person name="Watson M."/>
            <person name="Adriaenssens E.M."/>
            <person name="Foster-Nyarko E."/>
            <person name="Jarju S."/>
            <person name="Secka A."/>
            <person name="Antonio M."/>
            <person name="Oren A."/>
            <person name="Chaudhuri R.R."/>
            <person name="La Ragione R."/>
            <person name="Hildebrand F."/>
            <person name="Pallen M.J."/>
        </authorList>
    </citation>
    <scope>NUCLEOTIDE SEQUENCE</scope>
    <source>
        <strain evidence="9">2189</strain>
    </source>
</reference>
<evidence type="ECO:0000256" key="2">
    <source>
        <dbReference type="ARBA" id="ARBA00022605"/>
    </source>
</evidence>
<dbReference type="PIRSF" id="PIRSF000151">
    <property type="entry name" value="GPR"/>
    <property type="match status" value="1"/>
</dbReference>
<dbReference type="GO" id="GO:0050661">
    <property type="term" value="F:NADP binding"/>
    <property type="evidence" value="ECO:0007669"/>
    <property type="project" value="InterPro"/>
</dbReference>
<evidence type="ECO:0000313" key="10">
    <source>
        <dbReference type="Proteomes" id="UP000886847"/>
    </source>
</evidence>
<dbReference type="GO" id="GO:0055129">
    <property type="term" value="P:L-proline biosynthetic process"/>
    <property type="evidence" value="ECO:0007669"/>
    <property type="project" value="UniProtKB-UniRule"/>
</dbReference>
<keyword evidence="4 7" id="KW-0521">NADP</keyword>
<comment type="subcellular location">
    <subcellularLocation>
        <location evidence="7">Cytoplasm</location>
    </subcellularLocation>
</comment>
<dbReference type="NCBIfam" id="NF001221">
    <property type="entry name" value="PRK00197.1"/>
    <property type="match status" value="1"/>
</dbReference>
<comment type="function">
    <text evidence="7">Catalyzes the NADPH-dependent reduction of L-glutamate 5-phosphate into L-glutamate 5-semialdehyde and phosphate. The product spontaneously undergoes cyclization to form 1-pyrroline-5-carboxylate.</text>
</comment>
<comment type="caution">
    <text evidence="9">The sequence shown here is derived from an EMBL/GenBank/DDBJ whole genome shotgun (WGS) entry which is preliminary data.</text>
</comment>
<accession>A0A9D1W0Y2</accession>
<evidence type="ECO:0000256" key="1">
    <source>
        <dbReference type="ARBA" id="ARBA00004985"/>
    </source>
</evidence>
<dbReference type="CDD" id="cd07079">
    <property type="entry name" value="ALDH_F18-19_ProA-GPR"/>
    <property type="match status" value="1"/>
</dbReference>
<dbReference type="Gene3D" id="3.40.605.10">
    <property type="entry name" value="Aldehyde Dehydrogenase, Chain A, domain 1"/>
    <property type="match status" value="1"/>
</dbReference>
<dbReference type="InterPro" id="IPR016163">
    <property type="entry name" value="Ald_DH_C"/>
</dbReference>
<dbReference type="InterPro" id="IPR016162">
    <property type="entry name" value="Ald_DH_N"/>
</dbReference>
<evidence type="ECO:0000256" key="7">
    <source>
        <dbReference type="HAMAP-Rule" id="MF_00412"/>
    </source>
</evidence>
<evidence type="ECO:0000256" key="4">
    <source>
        <dbReference type="ARBA" id="ARBA00022857"/>
    </source>
</evidence>
<evidence type="ECO:0000256" key="5">
    <source>
        <dbReference type="ARBA" id="ARBA00023002"/>
    </source>
</evidence>
<comment type="pathway">
    <text evidence="1 7">Amino-acid biosynthesis; L-proline biosynthesis; L-glutamate 5-semialdehyde from L-glutamate: step 2/2.</text>
</comment>
<keyword evidence="3 7" id="KW-0641">Proline biosynthesis</keyword>
<dbReference type="GO" id="GO:0005737">
    <property type="term" value="C:cytoplasm"/>
    <property type="evidence" value="ECO:0007669"/>
    <property type="project" value="UniProtKB-SubCell"/>
</dbReference>
<dbReference type="NCBIfam" id="TIGR00407">
    <property type="entry name" value="proA"/>
    <property type="match status" value="1"/>
</dbReference>
<dbReference type="Proteomes" id="UP000886847">
    <property type="component" value="Unassembled WGS sequence"/>
</dbReference>
<dbReference type="FunFam" id="3.40.309.10:FF:000006">
    <property type="entry name" value="Gamma-glutamyl phosphate reductase"/>
    <property type="match status" value="1"/>
</dbReference>
<reference evidence="9" key="2">
    <citation type="submission" date="2021-04" db="EMBL/GenBank/DDBJ databases">
        <authorList>
            <person name="Gilroy R."/>
        </authorList>
    </citation>
    <scope>NUCLEOTIDE SEQUENCE</scope>
    <source>
        <strain evidence="9">2189</strain>
    </source>
</reference>
<dbReference type="AlphaFoldDB" id="A0A9D1W0Y2"/>
<gene>
    <name evidence="7" type="primary">proA</name>
    <name evidence="9" type="ORF">H9851_05725</name>
</gene>
<dbReference type="PROSITE" id="PS01223">
    <property type="entry name" value="PROA"/>
    <property type="match status" value="1"/>
</dbReference>
<sequence>MVGVLEACRRAKMSAAAIALAGEEDMNKMLAASAKALRERAAEIIAENKRDIAACTRGAQFVDRLRLDEKRIDDIAVGLEKLISLHCPVGEVLEERTLYNGLRLRRVRVPMGVIGIIYESRPNVTADAIGLALKSGNAVVLRGSKDALCSNRAMCAVIKGAIREAGYDPEFIQLIEDPTHEGATQFLKMKGYVDVIIPRGGAGLIRNAVENATVPIIETGTGNCHVYIEKTGDLDKAIPILINAKTQRTSVCNACESLLIDEAIAPAALPRCVAALREKGVEIVACPKCRKIDASLSEATEEDYGTEYLDLKISVKIVGGVQEAIDHINRYGTHHSDAIITADPAAAQKFLNEVDSAAVYVNASTRFTDGFQFGLGAEMGISTQKLHARGPMGLRELTSYKYLVEGEGQVRG</sequence>
<keyword evidence="5 7" id="KW-0560">Oxidoreductase</keyword>
<dbReference type="Pfam" id="PF00171">
    <property type="entry name" value="Aldedh"/>
    <property type="match status" value="1"/>
</dbReference>
<comment type="catalytic activity">
    <reaction evidence="6 7">
        <text>L-glutamate 5-semialdehyde + phosphate + NADP(+) = L-glutamyl 5-phosphate + NADPH + H(+)</text>
        <dbReference type="Rhea" id="RHEA:19541"/>
        <dbReference type="ChEBI" id="CHEBI:15378"/>
        <dbReference type="ChEBI" id="CHEBI:43474"/>
        <dbReference type="ChEBI" id="CHEBI:57783"/>
        <dbReference type="ChEBI" id="CHEBI:58066"/>
        <dbReference type="ChEBI" id="CHEBI:58274"/>
        <dbReference type="ChEBI" id="CHEBI:58349"/>
        <dbReference type="EC" id="1.2.1.41"/>
    </reaction>
</comment>
<dbReference type="InterPro" id="IPR012134">
    <property type="entry name" value="Glu-5-SA_DH"/>
</dbReference>
<dbReference type="EC" id="1.2.1.41" evidence="7"/>
<comment type="similarity">
    <text evidence="7">Belongs to the gamma-glutamyl phosphate reductase family.</text>
</comment>
<keyword evidence="7" id="KW-0963">Cytoplasm</keyword>
<evidence type="ECO:0000256" key="3">
    <source>
        <dbReference type="ARBA" id="ARBA00022650"/>
    </source>
</evidence>
<evidence type="ECO:0000313" key="9">
    <source>
        <dbReference type="EMBL" id="HIX50766.1"/>
    </source>
</evidence>
<name>A0A9D1W0Y2_9FIRM</name>
<organism evidence="9 10">
    <name type="scientific">Candidatus Borkfalkia faecavium</name>
    <dbReference type="NCBI Taxonomy" id="2838508"/>
    <lineage>
        <taxon>Bacteria</taxon>
        <taxon>Bacillati</taxon>
        <taxon>Bacillota</taxon>
        <taxon>Clostridia</taxon>
        <taxon>Christensenellales</taxon>
        <taxon>Christensenellaceae</taxon>
        <taxon>Candidatus Borkfalkia</taxon>
    </lineage>
</organism>
<dbReference type="InterPro" id="IPR020593">
    <property type="entry name" value="G-glutamylP_reductase_CS"/>
</dbReference>
<keyword evidence="2 7" id="KW-0028">Amino-acid biosynthesis</keyword>
<dbReference type="GO" id="GO:0004350">
    <property type="term" value="F:glutamate-5-semialdehyde dehydrogenase activity"/>
    <property type="evidence" value="ECO:0007669"/>
    <property type="project" value="UniProtKB-UniRule"/>
</dbReference>
<dbReference type="PANTHER" id="PTHR11063:SF8">
    <property type="entry name" value="DELTA-1-PYRROLINE-5-CARBOXYLATE SYNTHASE"/>
    <property type="match status" value="1"/>
</dbReference>
<dbReference type="InterPro" id="IPR015590">
    <property type="entry name" value="Aldehyde_DH_dom"/>
</dbReference>
<protein>
    <recommendedName>
        <fullName evidence="7">Gamma-glutamyl phosphate reductase</fullName>
        <shortName evidence="7">GPR</shortName>
        <ecNumber evidence="7">1.2.1.41</ecNumber>
    </recommendedName>
    <alternativeName>
        <fullName evidence="7">Glutamate-5-semialdehyde dehydrogenase</fullName>
    </alternativeName>
    <alternativeName>
        <fullName evidence="7">Glutamyl-gamma-semialdehyde dehydrogenase</fullName>
        <shortName evidence="7">GSA dehydrogenase</shortName>
    </alternativeName>
</protein>
<dbReference type="InterPro" id="IPR016161">
    <property type="entry name" value="Ald_DH/histidinol_DH"/>
</dbReference>
<dbReference type="HAMAP" id="MF_00412">
    <property type="entry name" value="ProA"/>
    <property type="match status" value="1"/>
</dbReference>
<dbReference type="Gene3D" id="3.40.309.10">
    <property type="entry name" value="Aldehyde Dehydrogenase, Chain A, domain 2"/>
    <property type="match status" value="1"/>
</dbReference>
<evidence type="ECO:0000256" key="6">
    <source>
        <dbReference type="ARBA" id="ARBA00049024"/>
    </source>
</evidence>
<dbReference type="InterPro" id="IPR000965">
    <property type="entry name" value="GPR_dom"/>
</dbReference>
<dbReference type="SUPFAM" id="SSF53720">
    <property type="entry name" value="ALDH-like"/>
    <property type="match status" value="1"/>
</dbReference>
<evidence type="ECO:0000259" key="8">
    <source>
        <dbReference type="Pfam" id="PF00171"/>
    </source>
</evidence>
<feature type="domain" description="Aldehyde dehydrogenase" evidence="8">
    <location>
        <begin position="14"/>
        <end position="278"/>
    </location>
</feature>
<proteinExistence type="inferred from homology"/>